<dbReference type="PANTHER" id="PTHR12127:SF7">
    <property type="entry name" value="SD02261P"/>
    <property type="match status" value="1"/>
</dbReference>
<feature type="compositionally biased region" description="Polar residues" evidence="5">
    <location>
        <begin position="265"/>
        <end position="291"/>
    </location>
</feature>
<evidence type="ECO:0000256" key="1">
    <source>
        <dbReference type="ARBA" id="ARBA00004141"/>
    </source>
</evidence>
<feature type="compositionally biased region" description="Low complexity" evidence="5">
    <location>
        <begin position="20"/>
        <end position="35"/>
    </location>
</feature>
<dbReference type="EMBL" id="HBGD01003386">
    <property type="protein sequence ID" value="CAD9079566.1"/>
    <property type="molecule type" value="Transcribed_RNA"/>
</dbReference>
<feature type="compositionally biased region" description="Low complexity" evidence="5">
    <location>
        <begin position="108"/>
        <end position="128"/>
    </location>
</feature>
<feature type="compositionally biased region" description="Basic and acidic residues" evidence="5">
    <location>
        <begin position="90"/>
        <end position="100"/>
    </location>
</feature>
<accession>A0A7S1KN74</accession>
<feature type="compositionally biased region" description="Basic residues" evidence="5">
    <location>
        <begin position="214"/>
        <end position="224"/>
    </location>
</feature>
<dbReference type="GO" id="GO:0072345">
    <property type="term" value="F:NAADP-sensitive calcium-release channel activity"/>
    <property type="evidence" value="ECO:0007669"/>
    <property type="project" value="TreeGrafter"/>
</dbReference>
<keyword evidence="2 6" id="KW-0812">Transmembrane</keyword>
<feature type="transmembrane region" description="Helical" evidence="6">
    <location>
        <begin position="713"/>
        <end position="734"/>
    </location>
</feature>
<feature type="compositionally biased region" description="Polar residues" evidence="5">
    <location>
        <begin position="47"/>
        <end position="70"/>
    </location>
</feature>
<evidence type="ECO:0000256" key="2">
    <source>
        <dbReference type="ARBA" id="ARBA00022692"/>
    </source>
</evidence>
<evidence type="ECO:0000256" key="4">
    <source>
        <dbReference type="ARBA" id="ARBA00023136"/>
    </source>
</evidence>
<feature type="transmembrane region" description="Helical" evidence="6">
    <location>
        <begin position="589"/>
        <end position="615"/>
    </location>
</feature>
<feature type="transmembrane region" description="Helical" evidence="6">
    <location>
        <begin position="780"/>
        <end position="801"/>
    </location>
</feature>
<feature type="region of interest" description="Disordered" evidence="5">
    <location>
        <begin position="84"/>
        <end position="168"/>
    </location>
</feature>
<feature type="compositionally biased region" description="Basic and acidic residues" evidence="5">
    <location>
        <begin position="10"/>
        <end position="19"/>
    </location>
</feature>
<name>A0A7S1KN74_9EUKA</name>
<feature type="region of interest" description="Disordered" evidence="5">
    <location>
        <begin position="1"/>
        <end position="70"/>
    </location>
</feature>
<feature type="domain" description="Polycystin cation channel PKD1/PKD2" evidence="7">
    <location>
        <begin position="669"/>
        <end position="805"/>
    </location>
</feature>
<evidence type="ECO:0000259" key="7">
    <source>
        <dbReference type="Pfam" id="PF08016"/>
    </source>
</evidence>
<feature type="region of interest" description="Disordered" evidence="5">
    <location>
        <begin position="187"/>
        <end position="305"/>
    </location>
</feature>
<feature type="transmembrane region" description="Helical" evidence="6">
    <location>
        <begin position="635"/>
        <end position="659"/>
    </location>
</feature>
<keyword evidence="3 6" id="KW-1133">Transmembrane helix</keyword>
<dbReference type="Pfam" id="PF08016">
    <property type="entry name" value="PKD_channel"/>
    <property type="match status" value="1"/>
</dbReference>
<feature type="transmembrane region" description="Helical" evidence="6">
    <location>
        <begin position="671"/>
        <end position="692"/>
    </location>
</feature>
<dbReference type="PANTHER" id="PTHR12127">
    <property type="entry name" value="MUCOLIPIN"/>
    <property type="match status" value="1"/>
</dbReference>
<gene>
    <name evidence="8" type="ORF">PCOS0759_LOCUS2800</name>
</gene>
<evidence type="ECO:0000313" key="8">
    <source>
        <dbReference type="EMBL" id="CAD9079566.1"/>
    </source>
</evidence>
<comment type="subcellular location">
    <subcellularLocation>
        <location evidence="1">Membrane</location>
        <topology evidence="1">Multi-pass membrane protein</topology>
    </subcellularLocation>
</comment>
<evidence type="ECO:0000256" key="3">
    <source>
        <dbReference type="ARBA" id="ARBA00022989"/>
    </source>
</evidence>
<feature type="compositionally biased region" description="Basic and acidic residues" evidence="5">
    <location>
        <begin position="133"/>
        <end position="151"/>
    </location>
</feature>
<dbReference type="InterPro" id="IPR013122">
    <property type="entry name" value="PKD1_2_channel"/>
</dbReference>
<keyword evidence="4 6" id="KW-0472">Membrane</keyword>
<reference evidence="8" key="1">
    <citation type="submission" date="2021-01" db="EMBL/GenBank/DDBJ databases">
        <authorList>
            <person name="Corre E."/>
            <person name="Pelletier E."/>
            <person name="Niang G."/>
            <person name="Scheremetjew M."/>
            <person name="Finn R."/>
            <person name="Kale V."/>
            <person name="Holt S."/>
            <person name="Cochrane G."/>
            <person name="Meng A."/>
            <person name="Brown T."/>
            <person name="Cohen L."/>
        </authorList>
    </citation>
    <scope>NUCLEOTIDE SEQUENCE</scope>
    <source>
        <strain evidence="8">WS</strain>
    </source>
</reference>
<evidence type="ECO:0000256" key="6">
    <source>
        <dbReference type="SAM" id="Phobius"/>
    </source>
</evidence>
<feature type="transmembrane region" description="Helical" evidence="6">
    <location>
        <begin position="346"/>
        <end position="364"/>
    </location>
</feature>
<dbReference type="AlphaFoldDB" id="A0A7S1KN74"/>
<proteinExistence type="predicted"/>
<evidence type="ECO:0000256" key="5">
    <source>
        <dbReference type="SAM" id="MobiDB-lite"/>
    </source>
</evidence>
<organism evidence="8">
    <name type="scientific">Percolomonas cosmopolitus</name>
    <dbReference type="NCBI Taxonomy" id="63605"/>
    <lineage>
        <taxon>Eukaryota</taxon>
        <taxon>Discoba</taxon>
        <taxon>Heterolobosea</taxon>
        <taxon>Tetramitia</taxon>
        <taxon>Eutetramitia</taxon>
        <taxon>Percolomonadidae</taxon>
        <taxon>Percolomonas</taxon>
    </lineage>
</organism>
<protein>
    <recommendedName>
        <fullName evidence="7">Polycystin cation channel PKD1/PKD2 domain-containing protein</fullName>
    </recommendedName>
</protein>
<sequence length="951" mass="108465">MPNHPQQQKNHNEDSHEMESLLSSRIDSSVDSVDLPSGNRRARVTLSAGSNTRDQSPSMQPSSRHTLTTDRSAAQVIDDLFGSQDFILEGDGHTPEDDVPRRRRNRPNDASVSTTSSAIPIITTTANTDTDEEKSISSGRERFQSPPRPHDSSVLSTSTSTNSPVRRPSMYNLAMYNERYDDEAFFEDEDNHLPPPPPISDEFIISDETSKSTTGKKGRQKRKMTPSISIGRKKNNRRSKVENPLLDTHTSGSFHLDSTLEDLYQNPSTNNATSHSTQNTSYGTLPSYTDVPSSPSKQHPSKKPLSKWNTYVRDFVLPKKMDDANDALQLGPLEKLVKYRKFPWKLLIDLILCALLFIFVALLSSSRKKFIQANARGFVLTFLPDGLEEMKDSIEGYNSFYFLTKESMQEHIKSVVHTYENFEDSSVGTYMTKKQIWMETTLWDDDYAIREILVPDYQVYNSTTGKLNDPPTIARTRTTSYPYILDKKRVIKENLTVEHPYGIFAREGVEERHLFDQLVESKILLSFESLDTNQGTISKPQCFNWTLTLKYDFSVRSSRLPCKATYEYTGCHETKYSVYEAKFNTASTYIAIAICLLSSVSLLLNIKAVISRVLLFVRQKRNKDHVTISWSKFFWAYFSFWFPLALCKDLFNVIGTAMFVISTRGGVELEIFVTIILGLGCLTSFFSIIRYLQYIPKFYVLIMTIRISIPFALRYLTGVMPLFMGYTLASVVWFGHYVPYFSTIDIAAVSNFCCLHGDVIRDTFDMLYGWSDLSRIWGRIYLYSFVLLFITVILTMFLLIIEDAYFGLWAEKDGSAGSKTLTSSQAKPTIVVKNDDLKESFLSPHFQDDETPVDKSKEDEALHDMDQVIQYYTKEVGSPAGNRHSSMDHTQPLEHVYIRALVDTMQRKITRRRGKTTERQQVLLQQMLQYATDCTDAVSRQMERSAGGAVY</sequence>
<dbReference type="InterPro" id="IPR039031">
    <property type="entry name" value="Mucolipin"/>
</dbReference>
<feature type="compositionally biased region" description="Low complexity" evidence="5">
    <location>
        <begin position="152"/>
        <end position="163"/>
    </location>
</feature>
<dbReference type="GO" id="GO:0016020">
    <property type="term" value="C:membrane"/>
    <property type="evidence" value="ECO:0007669"/>
    <property type="project" value="UniProtKB-SubCell"/>
</dbReference>